<feature type="transmembrane region" description="Helical" evidence="7">
    <location>
        <begin position="112"/>
        <end position="134"/>
    </location>
</feature>
<dbReference type="PANTHER" id="PTHR33048:SF146">
    <property type="entry name" value="INTEGRAL MEMBRANE PROTEIN"/>
    <property type="match status" value="1"/>
</dbReference>
<keyword evidence="10" id="KW-1185">Reference proteome</keyword>
<evidence type="ECO:0000313" key="9">
    <source>
        <dbReference type="EMBL" id="CAH0054724.1"/>
    </source>
</evidence>
<feature type="compositionally biased region" description="Polar residues" evidence="6">
    <location>
        <begin position="347"/>
        <end position="362"/>
    </location>
</feature>
<reference evidence="9 10" key="2">
    <citation type="submission" date="2021-10" db="EMBL/GenBank/DDBJ databases">
        <authorList>
            <person name="Piombo E."/>
        </authorList>
    </citation>
    <scope>NUCLEOTIDE SEQUENCE [LARGE SCALE GENOMIC DNA]</scope>
</reference>
<comment type="subcellular location">
    <subcellularLocation>
        <location evidence="1">Membrane</location>
        <topology evidence="1">Multi-pass membrane protein</topology>
    </subcellularLocation>
</comment>
<keyword evidence="3 7" id="KW-1133">Transmembrane helix</keyword>
<accession>A0A9N9ZFN0</accession>
<feature type="transmembrane region" description="Helical" evidence="7">
    <location>
        <begin position="67"/>
        <end position="92"/>
    </location>
</feature>
<organism evidence="9 10">
    <name type="scientific">Clonostachys solani</name>
    <dbReference type="NCBI Taxonomy" id="160281"/>
    <lineage>
        <taxon>Eukaryota</taxon>
        <taxon>Fungi</taxon>
        <taxon>Dikarya</taxon>
        <taxon>Ascomycota</taxon>
        <taxon>Pezizomycotina</taxon>
        <taxon>Sordariomycetes</taxon>
        <taxon>Hypocreomycetidae</taxon>
        <taxon>Hypocreales</taxon>
        <taxon>Bionectriaceae</taxon>
        <taxon>Clonostachys</taxon>
    </lineage>
</organism>
<dbReference type="Proteomes" id="UP000775872">
    <property type="component" value="Unassembled WGS sequence"/>
</dbReference>
<dbReference type="Pfam" id="PF20684">
    <property type="entry name" value="Fung_rhodopsin"/>
    <property type="match status" value="1"/>
</dbReference>
<evidence type="ECO:0000313" key="10">
    <source>
        <dbReference type="Proteomes" id="UP000775872"/>
    </source>
</evidence>
<evidence type="ECO:0000256" key="4">
    <source>
        <dbReference type="ARBA" id="ARBA00023136"/>
    </source>
</evidence>
<comment type="caution">
    <text evidence="9">The sequence shown here is derived from an EMBL/GenBank/DDBJ whole genome shotgun (WGS) entry which is preliminary data.</text>
</comment>
<reference evidence="10" key="1">
    <citation type="submission" date="2019-06" db="EMBL/GenBank/DDBJ databases">
        <authorList>
            <person name="Broberg M."/>
        </authorList>
    </citation>
    <scope>NUCLEOTIDE SEQUENCE [LARGE SCALE GENOMIC DNA]</scope>
</reference>
<feature type="transmembrane region" description="Helical" evidence="7">
    <location>
        <begin position="231"/>
        <end position="251"/>
    </location>
</feature>
<evidence type="ECO:0000256" key="6">
    <source>
        <dbReference type="SAM" id="MobiDB-lite"/>
    </source>
</evidence>
<feature type="region of interest" description="Disordered" evidence="6">
    <location>
        <begin position="341"/>
        <end position="362"/>
    </location>
</feature>
<dbReference type="InterPro" id="IPR049326">
    <property type="entry name" value="Rhodopsin_dom_fungi"/>
</dbReference>
<proteinExistence type="inferred from homology"/>
<protein>
    <recommendedName>
        <fullName evidence="8">Rhodopsin domain-containing protein</fullName>
    </recommendedName>
</protein>
<keyword evidence="4 7" id="KW-0472">Membrane</keyword>
<evidence type="ECO:0000256" key="7">
    <source>
        <dbReference type="SAM" id="Phobius"/>
    </source>
</evidence>
<gene>
    <name evidence="9" type="ORF">CSOL1703_00016798</name>
</gene>
<dbReference type="PANTHER" id="PTHR33048">
    <property type="entry name" value="PTH11-LIKE INTEGRAL MEMBRANE PROTEIN (AFU_ORTHOLOGUE AFUA_5G11245)"/>
    <property type="match status" value="1"/>
</dbReference>
<dbReference type="GO" id="GO:0016020">
    <property type="term" value="C:membrane"/>
    <property type="evidence" value="ECO:0007669"/>
    <property type="project" value="UniProtKB-SubCell"/>
</dbReference>
<dbReference type="AlphaFoldDB" id="A0A9N9ZFN0"/>
<evidence type="ECO:0000256" key="5">
    <source>
        <dbReference type="ARBA" id="ARBA00038359"/>
    </source>
</evidence>
<evidence type="ECO:0000259" key="8">
    <source>
        <dbReference type="Pfam" id="PF20684"/>
    </source>
</evidence>
<dbReference type="InterPro" id="IPR052337">
    <property type="entry name" value="SAT4-like"/>
</dbReference>
<feature type="domain" description="Rhodopsin" evidence="8">
    <location>
        <begin position="51"/>
        <end position="296"/>
    </location>
</feature>
<sequence length="385" mass="43282">MPSSSSSTLPSTMDLNFMGQPRPDPDQAGMGQTVLIVTWLFVSLCVVAVALRFYVRNRSQGSFKSEDWLMLLALALHLVCQGLLTEACRWGFGKEYANMTLQQYVQVHKYEFVFAPFSYALQIVARVSIAILLIRIFTVGRRWFKWFSIAYMALMTVVCVALLGVYFSQVRPLDAWWDVTIKATYRMSPYIQAYVSLTLQFLVLIYDIIFVFLPVRFVWKLSMALQRKIGLILLLSVSLVTAGVQSAKIGIALEGTLGRILFQEAGRIGAVFYIVSIVEQSIVIIMGCIPALGPITQLEIPIFSSLGSSVTSLFSSVVRRSKNKSQTSLSKDIEMARKLSIPDEPPTLNQNGRLWNKQSMDSQQRILRTDDVMITDSRVSDKSVH</sequence>
<feature type="transmembrane region" description="Helical" evidence="7">
    <location>
        <begin position="146"/>
        <end position="167"/>
    </location>
</feature>
<feature type="transmembrane region" description="Helical" evidence="7">
    <location>
        <begin position="197"/>
        <end position="219"/>
    </location>
</feature>
<keyword evidence="2 7" id="KW-0812">Transmembrane</keyword>
<feature type="transmembrane region" description="Helical" evidence="7">
    <location>
        <begin position="34"/>
        <end position="55"/>
    </location>
</feature>
<dbReference type="EMBL" id="CABFOC020000051">
    <property type="protein sequence ID" value="CAH0054724.1"/>
    <property type="molecule type" value="Genomic_DNA"/>
</dbReference>
<dbReference type="OrthoDB" id="5429740at2759"/>
<comment type="similarity">
    <text evidence="5">Belongs to the SAT4 family.</text>
</comment>
<evidence type="ECO:0000256" key="2">
    <source>
        <dbReference type="ARBA" id="ARBA00022692"/>
    </source>
</evidence>
<feature type="transmembrane region" description="Helical" evidence="7">
    <location>
        <begin position="271"/>
        <end position="292"/>
    </location>
</feature>
<name>A0A9N9ZFN0_9HYPO</name>
<evidence type="ECO:0000256" key="3">
    <source>
        <dbReference type="ARBA" id="ARBA00022989"/>
    </source>
</evidence>
<evidence type="ECO:0000256" key="1">
    <source>
        <dbReference type="ARBA" id="ARBA00004141"/>
    </source>
</evidence>